<reference evidence="1" key="1">
    <citation type="submission" date="2017-02" db="EMBL/GenBank/DDBJ databases">
        <title>Haemophilus influenzae in COPD genome sequencing project.</title>
        <authorList>
            <person name="Murphy T.F."/>
            <person name="Kong Y."/>
            <person name="Nadendla S."/>
            <person name="Tettelin H."/>
            <person name="Pettigrew M."/>
        </authorList>
    </citation>
    <scope>NUCLEOTIDE SEQUENCE [LARGE SCALE GENOMIC DNA]</scope>
    <source>
        <strain evidence="1">19P94H1</strain>
    </source>
</reference>
<dbReference type="AlphaFoldDB" id="A0ABD6WNW2"/>
<comment type="caution">
    <text evidence="1">The sequence shown here is derived from an EMBL/GenBank/DDBJ whole genome shotgun (WGS) entry which is preliminary data.</text>
</comment>
<protein>
    <submittedName>
        <fullName evidence="1">Uncharacterized protein</fullName>
    </submittedName>
</protein>
<name>A0ABD6WNW2_HAEIF</name>
<sequence length="92" mass="10803">MYSTYPKFSLPKFDRHISAFIDTFEIDTDACPRLDKEFVVGIQCRGFIYRHIHCQNIAELDALANYLDYCGDFRQALPPKGVDRLWVLLDER</sequence>
<organism evidence="1">
    <name type="scientific">Haemophilus influenzae</name>
    <dbReference type="NCBI Taxonomy" id="727"/>
    <lineage>
        <taxon>Bacteria</taxon>
        <taxon>Pseudomonadati</taxon>
        <taxon>Pseudomonadota</taxon>
        <taxon>Gammaproteobacteria</taxon>
        <taxon>Pasteurellales</taxon>
        <taxon>Pasteurellaceae</taxon>
        <taxon>Haemophilus</taxon>
    </lineage>
</organism>
<accession>A0ABD6WNW2</accession>
<dbReference type="EMBL" id="MZKM01000051">
    <property type="protein sequence ID" value="PRL89058.1"/>
    <property type="molecule type" value="Genomic_DNA"/>
</dbReference>
<evidence type="ECO:0000313" key="1">
    <source>
        <dbReference type="EMBL" id="PRL89058.1"/>
    </source>
</evidence>
<gene>
    <name evidence="1" type="ORF">BV022_01476</name>
</gene>
<proteinExistence type="predicted"/>